<dbReference type="Proteomes" id="UP001162734">
    <property type="component" value="Chromosome"/>
</dbReference>
<keyword evidence="2" id="KW-0408">Iron</keyword>
<dbReference type="RefSeq" id="WP_248344955.1">
    <property type="nucleotide sequence ID" value="NZ_AP025592.1"/>
</dbReference>
<dbReference type="InterPro" id="IPR005532">
    <property type="entry name" value="SUMF_dom"/>
</dbReference>
<evidence type="ECO:0000259" key="5">
    <source>
        <dbReference type="Pfam" id="PF12867"/>
    </source>
</evidence>
<sequence>MLGAVRHLTFPEVDSTAAQIGAGKRRGEPDRARAATLRERFDAVRRATLALAAPLSPEDQQVQSMPDASPVKWHLAHTTWFFEEFVLSRALPRRPRFHPRFAYLFNSYYEAVGPRHERPRRGLLTRPSLAEVHAYRAHVDAGVGEWLDAGRCGGGELDVLELGLHHEQQHQELVLTDVKHALFQNPLRPAWRADLPGPSGAAAGPLRFEALPGGLVEVGDGGAGFAFDNERPRHRAFLEPFALAARPVSNGEVAEFVAEGGYRRPELWLSDGFAAVKARGWEAPLYWEPDGGGFAEFTLAGTRPLDLDAPAAHLSFFEADAVARFLGARLPTEEEWEAAASGAEVAGNLAEAGRYHPCAAASADGPGQLFGDVWEWTRSAYAPYPGFAPAPGALGEYNGKFMVSQLVLRGGSAFTPASHLRPTYRNFFYPDARWQLAGLRVAKDLR</sequence>
<dbReference type="InterPro" id="IPR034660">
    <property type="entry name" value="DinB/YfiT-like"/>
</dbReference>
<dbReference type="Gene3D" id="3.90.1580.10">
    <property type="entry name" value="paralog of FGE (formylglycine-generating enzyme)"/>
    <property type="match status" value="1"/>
</dbReference>
<gene>
    <name evidence="6" type="ORF">AMPC_10470</name>
</gene>
<evidence type="ECO:0000256" key="3">
    <source>
        <dbReference type="ARBA" id="ARBA00037882"/>
    </source>
</evidence>
<dbReference type="Pfam" id="PF12867">
    <property type="entry name" value="DinB_2"/>
    <property type="match status" value="1"/>
</dbReference>
<dbReference type="InterPro" id="IPR016187">
    <property type="entry name" value="CTDL_fold"/>
</dbReference>
<organism evidence="6 7">
    <name type="scientific">Anaeromyxobacter paludicola</name>
    <dbReference type="NCBI Taxonomy" id="2918171"/>
    <lineage>
        <taxon>Bacteria</taxon>
        <taxon>Pseudomonadati</taxon>
        <taxon>Myxococcota</taxon>
        <taxon>Myxococcia</taxon>
        <taxon>Myxococcales</taxon>
        <taxon>Cystobacterineae</taxon>
        <taxon>Anaeromyxobacteraceae</taxon>
        <taxon>Anaeromyxobacter</taxon>
    </lineage>
</organism>
<feature type="domain" description="Sulfatase-modifying factor enzyme-like" evidence="4">
    <location>
        <begin position="363"/>
        <end position="443"/>
    </location>
</feature>
<keyword evidence="1" id="KW-0560">Oxidoreductase</keyword>
<accession>A0ABN6N7C5</accession>
<dbReference type="Pfam" id="PF03781">
    <property type="entry name" value="FGE-sulfatase"/>
    <property type="match status" value="2"/>
</dbReference>
<evidence type="ECO:0000313" key="6">
    <source>
        <dbReference type="EMBL" id="BDG07934.1"/>
    </source>
</evidence>
<evidence type="ECO:0000256" key="1">
    <source>
        <dbReference type="ARBA" id="ARBA00023002"/>
    </source>
</evidence>
<feature type="domain" description="Sulfatase-modifying factor enzyme-like" evidence="4">
    <location>
        <begin position="211"/>
        <end position="351"/>
    </location>
</feature>
<dbReference type="InterPro" id="IPR051043">
    <property type="entry name" value="Sulfatase_Mod_Factor_Kinase"/>
</dbReference>
<dbReference type="PANTHER" id="PTHR23150">
    <property type="entry name" value="SULFATASE MODIFYING FACTOR 1, 2"/>
    <property type="match status" value="1"/>
</dbReference>
<dbReference type="InterPro" id="IPR024775">
    <property type="entry name" value="DinB-like"/>
</dbReference>
<dbReference type="InterPro" id="IPR017806">
    <property type="entry name" value="EgtB"/>
</dbReference>
<reference evidence="7" key="1">
    <citation type="journal article" date="2022" name="Int. J. Syst. Evol. Microbiol.">
        <title>Anaeromyxobacter oryzae sp. nov., Anaeromyxobacter diazotrophicus sp. nov. and Anaeromyxobacter paludicola sp. nov., isolated from paddy soils.</title>
        <authorList>
            <person name="Itoh H."/>
            <person name="Xu Z."/>
            <person name="Mise K."/>
            <person name="Masuda Y."/>
            <person name="Ushijima N."/>
            <person name="Hayakawa C."/>
            <person name="Shiratori Y."/>
            <person name="Senoo K."/>
        </authorList>
    </citation>
    <scope>NUCLEOTIDE SEQUENCE [LARGE SCALE GENOMIC DNA]</scope>
    <source>
        <strain evidence="7">Red630</strain>
    </source>
</reference>
<comment type="pathway">
    <text evidence="3">Amino-acid biosynthesis; ergothioneine biosynthesis.</text>
</comment>
<dbReference type="EMBL" id="AP025592">
    <property type="protein sequence ID" value="BDG07934.1"/>
    <property type="molecule type" value="Genomic_DNA"/>
</dbReference>
<dbReference type="PANTHER" id="PTHR23150:SF36">
    <property type="entry name" value="HERCYNINE OXYGENASE"/>
    <property type="match status" value="1"/>
</dbReference>
<evidence type="ECO:0000313" key="7">
    <source>
        <dbReference type="Proteomes" id="UP001162734"/>
    </source>
</evidence>
<dbReference type="NCBIfam" id="TIGR03440">
    <property type="entry name" value="egtB_TIGR03440"/>
    <property type="match status" value="1"/>
</dbReference>
<proteinExistence type="predicted"/>
<evidence type="ECO:0000256" key="2">
    <source>
        <dbReference type="ARBA" id="ARBA00023004"/>
    </source>
</evidence>
<dbReference type="SUPFAM" id="SSF109854">
    <property type="entry name" value="DinB/YfiT-like putative metalloenzymes"/>
    <property type="match status" value="1"/>
</dbReference>
<keyword evidence="7" id="KW-1185">Reference proteome</keyword>
<dbReference type="SUPFAM" id="SSF56436">
    <property type="entry name" value="C-type lectin-like"/>
    <property type="match status" value="1"/>
</dbReference>
<dbReference type="InterPro" id="IPR042095">
    <property type="entry name" value="SUMF_sf"/>
</dbReference>
<evidence type="ECO:0000259" key="4">
    <source>
        <dbReference type="Pfam" id="PF03781"/>
    </source>
</evidence>
<feature type="domain" description="DinB-like" evidence="5">
    <location>
        <begin position="41"/>
        <end position="172"/>
    </location>
</feature>
<name>A0ABN6N7C5_9BACT</name>
<protein>
    <submittedName>
        <fullName evidence="6">Ergothioneine biosynthesis protein EgtB</fullName>
    </submittedName>
</protein>